<organism evidence="1 2">
    <name type="scientific">Streptomyces bathyalis</name>
    <dbReference type="NCBI Taxonomy" id="2710756"/>
    <lineage>
        <taxon>Bacteria</taxon>
        <taxon>Bacillati</taxon>
        <taxon>Actinomycetota</taxon>
        <taxon>Actinomycetes</taxon>
        <taxon>Kitasatosporales</taxon>
        <taxon>Streptomycetaceae</taxon>
        <taxon>Streptomyces</taxon>
    </lineage>
</organism>
<gene>
    <name evidence="1" type="ORF">G4Z16_13770</name>
</gene>
<dbReference type="KEGG" id="sbat:G4Z16_13770"/>
<evidence type="ECO:0000313" key="1">
    <source>
        <dbReference type="EMBL" id="QPP07278.1"/>
    </source>
</evidence>
<dbReference type="Pfam" id="PF13576">
    <property type="entry name" value="Pentapeptide_3"/>
    <property type="match status" value="1"/>
</dbReference>
<evidence type="ECO:0000313" key="2">
    <source>
        <dbReference type="Proteomes" id="UP000595046"/>
    </source>
</evidence>
<sequence length="310" mass="34252">MTFQGRAGFEGATFTGAALFGKVMFRGATWFGGVTFEKTVSFSEATFKDDAWFGEATFKDEAQFEAATFESRAWFTGAKFEKSAWFDHVRFTGDTRFRGVAFQGGEATSEHDSEFSGATFSSHTIFDGSASAAITDSDGSTPFTQIHSPESRLLDVEHYRQRLETLKGTENYGIAFEKLIIQLLTEAGATLAEKDHTQGHSLGNYSDSVVDFAFIPSDESSNIVLVECKSGRLSEQRLAEAELQLEHLVRERRANLGLVVYNDYEGRQFSADRHSAGRTQIISAIDLLHRLRLTALSQVISDAITHSSSE</sequence>
<evidence type="ECO:0008006" key="3">
    <source>
        <dbReference type="Google" id="ProtNLM"/>
    </source>
</evidence>
<accession>A0A7T1T6J6</accession>
<dbReference type="Gene3D" id="2.160.20.80">
    <property type="entry name" value="E3 ubiquitin-protein ligase SopA"/>
    <property type="match status" value="1"/>
</dbReference>
<dbReference type="InterPro" id="IPR001646">
    <property type="entry name" value="5peptide_repeat"/>
</dbReference>
<proteinExistence type="predicted"/>
<reference evidence="2" key="1">
    <citation type="submission" date="2020-02" db="EMBL/GenBank/DDBJ databases">
        <title>Streptomyces sp. ASO4wet.</title>
        <authorList>
            <person name="Risdian C."/>
            <person name="Landwehr W."/>
            <person name="Schupp P."/>
            <person name="Wink J."/>
        </authorList>
    </citation>
    <scope>NUCLEOTIDE SEQUENCE [LARGE SCALE GENOMIC DNA]</scope>
    <source>
        <strain evidence="2">ASO4wet</strain>
    </source>
</reference>
<dbReference type="RefSeq" id="WP_197351069.1">
    <property type="nucleotide sequence ID" value="NZ_CP048882.1"/>
</dbReference>
<protein>
    <recommendedName>
        <fullName evidence="3">Restriction endonuclease type IV Mrr domain-containing protein</fullName>
    </recommendedName>
</protein>
<keyword evidence="2" id="KW-1185">Reference proteome</keyword>
<dbReference type="Proteomes" id="UP000595046">
    <property type="component" value="Chromosome"/>
</dbReference>
<dbReference type="EMBL" id="CP048882">
    <property type="protein sequence ID" value="QPP07278.1"/>
    <property type="molecule type" value="Genomic_DNA"/>
</dbReference>
<dbReference type="AlphaFoldDB" id="A0A7T1T6J6"/>
<name>A0A7T1T6J6_9ACTN</name>